<reference evidence="2 3" key="1">
    <citation type="submission" date="2016-02" db="EMBL/GenBank/DDBJ databases">
        <title>Draft genome sequence of the strain BR 10247T Bradyrhizobium neotropicale isolated from nodules of Centrolobium paraense.</title>
        <authorList>
            <person name="Simoes-Araujo J.L."/>
            <person name="Barauna A.C."/>
            <person name="Silva K."/>
            <person name="Zilli J.E."/>
        </authorList>
    </citation>
    <scope>NUCLEOTIDE SEQUENCE [LARGE SCALE GENOMIC DNA]</scope>
    <source>
        <strain evidence="2 3">BR 10247</strain>
    </source>
</reference>
<dbReference type="PIRSF" id="PIRSF009471">
    <property type="entry name" value="UCP009471"/>
    <property type="match status" value="1"/>
</dbReference>
<dbReference type="InterPro" id="IPR010621">
    <property type="entry name" value="DUF1214"/>
</dbReference>
<evidence type="ECO:0000313" key="3">
    <source>
        <dbReference type="Proteomes" id="UP000077173"/>
    </source>
</evidence>
<keyword evidence="3" id="KW-1185">Reference proteome</keyword>
<feature type="domain" description="DUF1214" evidence="1">
    <location>
        <begin position="72"/>
        <end position="169"/>
    </location>
</feature>
<protein>
    <recommendedName>
        <fullName evidence="1">DUF1214 domain-containing protein</fullName>
    </recommendedName>
</protein>
<name>A0A176YW22_9BRAD</name>
<organism evidence="2 3">
    <name type="scientific">Bradyrhizobium neotropicale</name>
    <dbReference type="NCBI Taxonomy" id="1497615"/>
    <lineage>
        <taxon>Bacteria</taxon>
        <taxon>Pseudomonadati</taxon>
        <taxon>Pseudomonadota</taxon>
        <taxon>Alphaproteobacteria</taxon>
        <taxon>Hyphomicrobiales</taxon>
        <taxon>Nitrobacteraceae</taxon>
        <taxon>Bradyrhizobium</taxon>
    </lineage>
</organism>
<comment type="caution">
    <text evidence="2">The sequence shown here is derived from an EMBL/GenBank/DDBJ whole genome shotgun (WGS) entry which is preliminary data.</text>
</comment>
<dbReference type="InterPro" id="IPR012038">
    <property type="entry name" value="UCP009471"/>
</dbReference>
<dbReference type="PANTHER" id="PTHR36509">
    <property type="entry name" value="BLL3101 PROTEIN"/>
    <property type="match status" value="1"/>
</dbReference>
<sequence length="192" mass="20659">MRLIIITLTALLLATVVGVGATWMTTTRGTDIGALTIGAWTARPRTGTADVDPYSRATIVRNGELPIGTGDGVAFTAIADDKKKALDGRCDVVVSGVTPPARFWTLTLYDRKGHLVANSLQRYGFTSQEIVRQSDGSFEIRIASRSRAGNWLPTGGIERYALMLRLYDTPVGVATRTQRDAPMPTITTVGCS</sequence>
<dbReference type="Pfam" id="PF06742">
    <property type="entry name" value="DUF1214"/>
    <property type="match status" value="1"/>
</dbReference>
<dbReference type="RefSeq" id="WP_027550485.1">
    <property type="nucleotide sequence ID" value="NZ_LSEF01000090.1"/>
</dbReference>
<dbReference type="EMBL" id="LSEF01000090">
    <property type="protein sequence ID" value="OAF11080.1"/>
    <property type="molecule type" value="Genomic_DNA"/>
</dbReference>
<dbReference type="PANTHER" id="PTHR36509:SF2">
    <property type="entry name" value="BLL3101 PROTEIN"/>
    <property type="match status" value="1"/>
</dbReference>
<proteinExistence type="predicted"/>
<evidence type="ECO:0000259" key="1">
    <source>
        <dbReference type="Pfam" id="PF06742"/>
    </source>
</evidence>
<accession>A0A176YW22</accession>
<dbReference type="Gene3D" id="2.60.120.600">
    <property type="entry name" value="Domain of unknown function DUF1214, C-terminal domain"/>
    <property type="match status" value="1"/>
</dbReference>
<dbReference type="SUPFAM" id="SSF160935">
    <property type="entry name" value="VPA0735-like"/>
    <property type="match status" value="1"/>
</dbReference>
<dbReference type="AlphaFoldDB" id="A0A176YW22"/>
<evidence type="ECO:0000313" key="2">
    <source>
        <dbReference type="EMBL" id="OAF11080.1"/>
    </source>
</evidence>
<gene>
    <name evidence="2" type="ORF">AXW67_23175</name>
</gene>
<dbReference type="InterPro" id="IPR037049">
    <property type="entry name" value="DUF1214_C_sf"/>
</dbReference>
<dbReference type="Proteomes" id="UP000077173">
    <property type="component" value="Unassembled WGS sequence"/>
</dbReference>